<dbReference type="STRING" id="305507.SAMN04489724_2729"/>
<dbReference type="AlphaFoldDB" id="A0A1I7BUK7"/>
<accession>A0A1I7BUK7</accession>
<proteinExistence type="predicted"/>
<name>A0A1I7BUK7_9BACT</name>
<dbReference type="Proteomes" id="UP000199673">
    <property type="component" value="Unassembled WGS sequence"/>
</dbReference>
<protein>
    <submittedName>
        <fullName evidence="1">Uncharacterized protein</fullName>
    </submittedName>
</protein>
<dbReference type="EMBL" id="FPBF01000003">
    <property type="protein sequence ID" value="SFT90868.1"/>
    <property type="molecule type" value="Genomic_DNA"/>
</dbReference>
<sequence length="38" mass="4483">MKRLQIKITRLDYEINILVYELCCLTEEKIRIVEGGEG</sequence>
<reference evidence="2" key="1">
    <citation type="submission" date="2016-10" db="EMBL/GenBank/DDBJ databases">
        <authorList>
            <person name="Varghese N."/>
            <person name="Submissions S."/>
        </authorList>
    </citation>
    <scope>NUCLEOTIDE SEQUENCE [LARGE SCALE GENOMIC DNA]</scope>
    <source>
        <strain evidence="2">DSM 23445</strain>
    </source>
</reference>
<evidence type="ECO:0000313" key="1">
    <source>
        <dbReference type="EMBL" id="SFT90868.1"/>
    </source>
</evidence>
<evidence type="ECO:0000313" key="2">
    <source>
        <dbReference type="Proteomes" id="UP000199673"/>
    </source>
</evidence>
<gene>
    <name evidence="1" type="ORF">SAMN04489724_2729</name>
</gene>
<organism evidence="1 2">
    <name type="scientific">Algoriphagus locisalis</name>
    <dbReference type="NCBI Taxonomy" id="305507"/>
    <lineage>
        <taxon>Bacteria</taxon>
        <taxon>Pseudomonadati</taxon>
        <taxon>Bacteroidota</taxon>
        <taxon>Cytophagia</taxon>
        <taxon>Cytophagales</taxon>
        <taxon>Cyclobacteriaceae</taxon>
        <taxon>Algoriphagus</taxon>
    </lineage>
</organism>
<keyword evidence="2" id="KW-1185">Reference proteome</keyword>